<feature type="region of interest" description="Disordered" evidence="1">
    <location>
        <begin position="699"/>
        <end position="778"/>
    </location>
</feature>
<dbReference type="PANTHER" id="PTHR23282:SF101">
    <property type="entry name" value="MAM DOMAIN-CONTAINING PROTEIN"/>
    <property type="match status" value="1"/>
</dbReference>
<protein>
    <recommendedName>
        <fullName evidence="3">MAM domain-containing protein</fullName>
    </recommendedName>
</protein>
<sequence>MEKLMDFVVLLFLSDLYYINIQTKGFQENAFVNNSGILRCAGNTTINIIDLNVKQSYTKLCLEYKPCNLTEEQTNAIKTGCNNETACTVSTIIPTSCLFKGYAHVSISYSCKGIVNSSCNFTNDDCGWRVSGNDRYKWTLQRGKTPETFTGPGRDHTTTSAYGYYVYTESLSGSISNDESDLLSGLIVPSPKQCLTFWYHMYGKHINTLKVFQRNSENNRYVELWSKSDNQGNKWYFQSVTLQNIGPYQIIFKAIRGDGNKNEIAVDDIFITNTVCKKASTIDCNFETKCKWASGDTTYKWKLWRGRTLSDDTGPDVDHTVGTKASSIPKGQKLNFTSMTVYPNGNACFTFWYHMFGDGMGTLNVYLDTKEESRIAWSKSGNWKKKWLLASVEISSSEPYNIIFEGIRGSTTKSDIALDDISLLSTSCEEDEPITIPECSKYYLQFSKINLKLDQKFDDCLAIYKDVQASTRTICNNMNNSDICTFNLSEVIRKDSRCFQSNRLLVEYTCEDIRLPNILSDDSQTKKNFLDIGSVVGIVVEIVLLAGIVIKYKQILHSCLKTKQKQKHGHDKNAHVGNQSASLASVTADTNNPNSQCIATQSANRNNIYDNTNFKDDIISSECEYSNIAKANSVINKNETTVAKYGDHECDVLNFDLVSHHDEYAIVNRTTEISFIKEPIHKTASKKSNMVLGHQEKKFEGSEFDKLSKPTSLSKKKHHMKTEHGDDNRSSEEGTYDLAGSNRHKEADGNIYSHTDDNVYDSTTYKRNNDNQEDKYDHFIGQKTEDLYDTSMQT</sequence>
<dbReference type="SUPFAM" id="SSF49899">
    <property type="entry name" value="Concanavalin A-like lectins/glucanases"/>
    <property type="match status" value="2"/>
</dbReference>
<dbReference type="GO" id="GO:0016020">
    <property type="term" value="C:membrane"/>
    <property type="evidence" value="ECO:0007669"/>
    <property type="project" value="InterPro"/>
</dbReference>
<dbReference type="SMART" id="SM00137">
    <property type="entry name" value="MAM"/>
    <property type="match status" value="2"/>
</dbReference>
<feature type="domain" description="MAM" evidence="3">
    <location>
        <begin position="282"/>
        <end position="430"/>
    </location>
</feature>
<dbReference type="InterPro" id="IPR051560">
    <property type="entry name" value="MAM_domain-containing"/>
</dbReference>
<dbReference type="PROSITE" id="PS50060">
    <property type="entry name" value="MAM_2"/>
    <property type="match status" value="2"/>
</dbReference>
<feature type="signal peptide" evidence="2">
    <location>
        <begin position="1"/>
        <end position="21"/>
    </location>
</feature>
<dbReference type="EMBL" id="CACVKT020004349">
    <property type="protein sequence ID" value="CAC5389522.1"/>
    <property type="molecule type" value="Genomic_DNA"/>
</dbReference>
<accession>A0A6J8C138</accession>
<keyword evidence="2" id="KW-0732">Signal</keyword>
<dbReference type="AlphaFoldDB" id="A0A6J8C138"/>
<keyword evidence="5" id="KW-1185">Reference proteome</keyword>
<feature type="chain" id="PRO_5026814725" description="MAM domain-containing protein" evidence="2">
    <location>
        <begin position="22"/>
        <end position="794"/>
    </location>
</feature>
<organism evidence="4 5">
    <name type="scientific">Mytilus coruscus</name>
    <name type="common">Sea mussel</name>
    <dbReference type="NCBI Taxonomy" id="42192"/>
    <lineage>
        <taxon>Eukaryota</taxon>
        <taxon>Metazoa</taxon>
        <taxon>Spiralia</taxon>
        <taxon>Lophotrochozoa</taxon>
        <taxon>Mollusca</taxon>
        <taxon>Bivalvia</taxon>
        <taxon>Autobranchia</taxon>
        <taxon>Pteriomorphia</taxon>
        <taxon>Mytilida</taxon>
        <taxon>Mytiloidea</taxon>
        <taxon>Mytilidae</taxon>
        <taxon>Mytilinae</taxon>
        <taxon>Mytilus</taxon>
    </lineage>
</organism>
<dbReference type="Gene3D" id="2.60.120.200">
    <property type="match status" value="2"/>
</dbReference>
<dbReference type="InterPro" id="IPR013320">
    <property type="entry name" value="ConA-like_dom_sf"/>
</dbReference>
<dbReference type="OrthoDB" id="412155at2759"/>
<evidence type="ECO:0000313" key="4">
    <source>
        <dbReference type="EMBL" id="CAC5389522.1"/>
    </source>
</evidence>
<evidence type="ECO:0000256" key="2">
    <source>
        <dbReference type="SAM" id="SignalP"/>
    </source>
</evidence>
<reference evidence="4 5" key="1">
    <citation type="submission" date="2020-06" db="EMBL/GenBank/DDBJ databases">
        <authorList>
            <person name="Li R."/>
            <person name="Bekaert M."/>
        </authorList>
    </citation>
    <scope>NUCLEOTIDE SEQUENCE [LARGE SCALE GENOMIC DNA]</scope>
    <source>
        <strain evidence="5">wild</strain>
    </source>
</reference>
<evidence type="ECO:0000256" key="1">
    <source>
        <dbReference type="SAM" id="MobiDB-lite"/>
    </source>
</evidence>
<dbReference type="InterPro" id="IPR000998">
    <property type="entry name" value="MAM_dom"/>
</dbReference>
<proteinExistence type="predicted"/>
<dbReference type="PROSITE" id="PS00740">
    <property type="entry name" value="MAM_1"/>
    <property type="match status" value="1"/>
</dbReference>
<feature type="compositionally biased region" description="Basic and acidic residues" evidence="1">
    <location>
        <begin position="722"/>
        <end position="732"/>
    </location>
</feature>
<gene>
    <name evidence="4" type="ORF">MCOR_24681</name>
</gene>
<feature type="compositionally biased region" description="Basic and acidic residues" evidence="1">
    <location>
        <begin position="767"/>
        <end position="778"/>
    </location>
</feature>
<evidence type="ECO:0000313" key="5">
    <source>
        <dbReference type="Proteomes" id="UP000507470"/>
    </source>
</evidence>
<evidence type="ECO:0000259" key="3">
    <source>
        <dbReference type="PROSITE" id="PS50060"/>
    </source>
</evidence>
<name>A0A6J8C138_MYTCO</name>
<feature type="domain" description="MAM" evidence="3">
    <location>
        <begin position="117"/>
        <end position="278"/>
    </location>
</feature>
<dbReference type="Pfam" id="PF00629">
    <property type="entry name" value="MAM"/>
    <property type="match status" value="2"/>
</dbReference>
<feature type="compositionally biased region" description="Basic and acidic residues" evidence="1">
    <location>
        <begin position="699"/>
        <end position="708"/>
    </location>
</feature>
<dbReference type="Proteomes" id="UP000507470">
    <property type="component" value="Unassembled WGS sequence"/>
</dbReference>
<dbReference type="CDD" id="cd06263">
    <property type="entry name" value="MAM"/>
    <property type="match status" value="2"/>
</dbReference>
<dbReference type="PANTHER" id="PTHR23282">
    <property type="entry name" value="APICAL ENDOSOMAL GLYCOPROTEIN PRECURSOR"/>
    <property type="match status" value="1"/>
</dbReference>